<comment type="caution">
    <text evidence="10">The sequence shown here is derived from an EMBL/GenBank/DDBJ whole genome shotgun (WGS) entry which is preliminary data.</text>
</comment>
<dbReference type="Pfam" id="PF00034">
    <property type="entry name" value="Cytochrom_C"/>
    <property type="match status" value="1"/>
</dbReference>
<evidence type="ECO:0000313" key="11">
    <source>
        <dbReference type="Proteomes" id="UP001596106"/>
    </source>
</evidence>
<feature type="transmembrane region" description="Helical" evidence="7">
    <location>
        <begin position="154"/>
        <end position="184"/>
    </location>
</feature>
<dbReference type="Gene3D" id="1.10.760.10">
    <property type="entry name" value="Cytochrome c-like domain"/>
    <property type="match status" value="1"/>
</dbReference>
<keyword evidence="4" id="KW-0249">Electron transport</keyword>
<dbReference type="InterPro" id="IPR036280">
    <property type="entry name" value="Multihaem_cyt_sf"/>
</dbReference>
<dbReference type="InterPro" id="IPR009056">
    <property type="entry name" value="Cyt_c-like_dom"/>
</dbReference>
<keyword evidence="2 6" id="KW-0349">Heme</keyword>
<dbReference type="EMBL" id="JBHSMA010000004">
    <property type="protein sequence ID" value="MFC5410597.1"/>
    <property type="molecule type" value="Genomic_DNA"/>
</dbReference>
<dbReference type="Gene3D" id="3.90.10.10">
    <property type="entry name" value="Cytochrome C3"/>
    <property type="match status" value="2"/>
</dbReference>
<keyword evidence="1" id="KW-0813">Transport</keyword>
<keyword evidence="8" id="KW-0732">Signal</keyword>
<dbReference type="CDD" id="cd08168">
    <property type="entry name" value="Cytochrom_C3"/>
    <property type="match status" value="1"/>
</dbReference>
<evidence type="ECO:0000256" key="8">
    <source>
        <dbReference type="SAM" id="SignalP"/>
    </source>
</evidence>
<dbReference type="SUPFAM" id="SSF48695">
    <property type="entry name" value="Multiheme cytochromes"/>
    <property type="match status" value="1"/>
</dbReference>
<keyword evidence="7" id="KW-0472">Membrane</keyword>
<feature type="domain" description="Cytochrome c" evidence="9">
    <location>
        <begin position="33"/>
        <end position="126"/>
    </location>
</feature>
<evidence type="ECO:0000256" key="2">
    <source>
        <dbReference type="ARBA" id="ARBA00022617"/>
    </source>
</evidence>
<dbReference type="Pfam" id="PF02085">
    <property type="entry name" value="Cytochrom_CIII"/>
    <property type="match status" value="1"/>
</dbReference>
<proteinExistence type="predicted"/>
<dbReference type="PROSITE" id="PS51007">
    <property type="entry name" value="CYTC"/>
    <property type="match status" value="1"/>
</dbReference>
<dbReference type="InterPro" id="IPR020942">
    <property type="entry name" value="Cyt_c_III_dom"/>
</dbReference>
<evidence type="ECO:0000256" key="4">
    <source>
        <dbReference type="ARBA" id="ARBA00022982"/>
    </source>
</evidence>
<name>A0ABW0IDR6_9BACT</name>
<dbReference type="InterPro" id="IPR036909">
    <property type="entry name" value="Cyt_c-like_dom_sf"/>
</dbReference>
<accession>A0ABW0IDR6</accession>
<evidence type="ECO:0000256" key="7">
    <source>
        <dbReference type="SAM" id="Phobius"/>
    </source>
</evidence>
<evidence type="ECO:0000256" key="1">
    <source>
        <dbReference type="ARBA" id="ARBA00022448"/>
    </source>
</evidence>
<dbReference type="PANTHER" id="PTHR39425">
    <property type="entry name" value="LIPOPROTEIN CYTOCHROME C"/>
    <property type="match status" value="1"/>
</dbReference>
<dbReference type="Proteomes" id="UP001596106">
    <property type="component" value="Unassembled WGS sequence"/>
</dbReference>
<keyword evidence="7" id="KW-0812">Transmembrane</keyword>
<feature type="signal peptide" evidence="8">
    <location>
        <begin position="1"/>
        <end position="25"/>
    </location>
</feature>
<dbReference type="PANTHER" id="PTHR39425:SF1">
    <property type="entry name" value="CYTOCHROME C7-LIKE DOMAIN-CONTAINING PROTEIN"/>
    <property type="match status" value="1"/>
</dbReference>
<keyword evidence="5 6" id="KW-0408">Iron</keyword>
<keyword evidence="7" id="KW-1133">Transmembrane helix</keyword>
<gene>
    <name evidence="10" type="ORF">ACFPMF_14835</name>
</gene>
<sequence length="410" mass="44310">MCSRRVISTLTIVLTLLFGSYQSMAQDAAAAGGDAAKGKELFSTLCQQCHAVTDEKVIGPGLKGIKSRRDEAWLIKWIKNPQAVISSGDAYATALYAKYQPLVMQSFPDLSDDDIKNILAHVEAANAAPAPDAAAGAAAGAAPAAASSDSPSGLFIVVLVALLVVMVLVLVVLLALVTILSKAVGPTGDEAGQTKSFSERLKTSLSAVASNNILRSIVLWLFVFVVLKQTFDGLYGVGISQGYAPKQPIAFSHKLHAGQYQVNCNYCHTSVYKGKIATIPSANICMNCHGEIKRESPEIQKIYKAIETDTPIEWVRVHNLPDLAYFNHAQHTNVGQVQCQTCHGEVEKMEVMEQRSSLTMGWCIDCHRKTEVATKDNAYYDKLVALHKKGSKEPLRVANIGGLECSKCHY</sequence>
<evidence type="ECO:0000313" key="10">
    <source>
        <dbReference type="EMBL" id="MFC5410597.1"/>
    </source>
</evidence>
<evidence type="ECO:0000256" key="5">
    <source>
        <dbReference type="ARBA" id="ARBA00023004"/>
    </source>
</evidence>
<evidence type="ECO:0000256" key="6">
    <source>
        <dbReference type="PROSITE-ProRule" id="PRU00433"/>
    </source>
</evidence>
<feature type="transmembrane region" description="Helical" evidence="7">
    <location>
        <begin position="205"/>
        <end position="227"/>
    </location>
</feature>
<feature type="chain" id="PRO_5045142106" evidence="8">
    <location>
        <begin position="26"/>
        <end position="410"/>
    </location>
</feature>
<evidence type="ECO:0000259" key="9">
    <source>
        <dbReference type="PROSITE" id="PS51007"/>
    </source>
</evidence>
<dbReference type="SUPFAM" id="SSF46626">
    <property type="entry name" value="Cytochrome c"/>
    <property type="match status" value="1"/>
</dbReference>
<reference evidence="11" key="1">
    <citation type="journal article" date="2019" name="Int. J. Syst. Evol. Microbiol.">
        <title>The Global Catalogue of Microorganisms (GCM) 10K type strain sequencing project: providing services to taxonomists for standard genome sequencing and annotation.</title>
        <authorList>
            <consortium name="The Broad Institute Genomics Platform"/>
            <consortium name="The Broad Institute Genome Sequencing Center for Infectious Disease"/>
            <person name="Wu L."/>
            <person name="Ma J."/>
        </authorList>
    </citation>
    <scope>NUCLEOTIDE SEQUENCE [LARGE SCALE GENOMIC DNA]</scope>
    <source>
        <strain evidence="11">CCUG 55250</strain>
    </source>
</reference>
<keyword evidence="3 6" id="KW-0479">Metal-binding</keyword>
<keyword evidence="11" id="KW-1185">Reference proteome</keyword>
<organism evidence="10 11">
    <name type="scientific">Larkinella bovis</name>
    <dbReference type="NCBI Taxonomy" id="683041"/>
    <lineage>
        <taxon>Bacteria</taxon>
        <taxon>Pseudomonadati</taxon>
        <taxon>Bacteroidota</taxon>
        <taxon>Cytophagia</taxon>
        <taxon>Cytophagales</taxon>
        <taxon>Spirosomataceae</taxon>
        <taxon>Larkinella</taxon>
    </lineage>
</organism>
<evidence type="ECO:0000256" key="3">
    <source>
        <dbReference type="ARBA" id="ARBA00022723"/>
    </source>
</evidence>
<protein>
    <submittedName>
        <fullName evidence="10">C-type cytochrome</fullName>
    </submittedName>
</protein>